<accession>A0A0D2MNY0</accession>
<dbReference type="InterPro" id="IPR027417">
    <property type="entry name" value="P-loop_NTPase"/>
</dbReference>
<dbReference type="InterPro" id="IPR006073">
    <property type="entry name" value="GTP-bd"/>
</dbReference>
<gene>
    <name evidence="5" type="ORF">HYPSUDRAFT_37658</name>
</gene>
<reference evidence="6" key="1">
    <citation type="submission" date="2014-04" db="EMBL/GenBank/DDBJ databases">
        <title>Evolutionary Origins and Diversification of the Mycorrhizal Mutualists.</title>
        <authorList>
            <consortium name="DOE Joint Genome Institute"/>
            <consortium name="Mycorrhizal Genomics Consortium"/>
            <person name="Kohler A."/>
            <person name="Kuo A."/>
            <person name="Nagy L.G."/>
            <person name="Floudas D."/>
            <person name="Copeland A."/>
            <person name="Barry K.W."/>
            <person name="Cichocki N."/>
            <person name="Veneault-Fourrey C."/>
            <person name="LaButti K."/>
            <person name="Lindquist E.A."/>
            <person name="Lipzen A."/>
            <person name="Lundell T."/>
            <person name="Morin E."/>
            <person name="Murat C."/>
            <person name="Riley R."/>
            <person name="Ohm R."/>
            <person name="Sun H."/>
            <person name="Tunlid A."/>
            <person name="Henrissat B."/>
            <person name="Grigoriev I.V."/>
            <person name="Hibbett D.S."/>
            <person name="Martin F."/>
        </authorList>
    </citation>
    <scope>NUCLEOTIDE SEQUENCE [LARGE SCALE GENOMIC DNA]</scope>
    <source>
        <strain evidence="6">FD-334 SS-4</strain>
    </source>
</reference>
<keyword evidence="1" id="KW-0547">Nucleotide-binding</keyword>
<dbReference type="STRING" id="945553.A0A0D2MNY0"/>
<dbReference type="AlphaFoldDB" id="A0A0D2MNY0"/>
<dbReference type="Proteomes" id="UP000054270">
    <property type="component" value="Unassembled WGS sequence"/>
</dbReference>
<dbReference type="GO" id="GO:0005739">
    <property type="term" value="C:mitochondrion"/>
    <property type="evidence" value="ECO:0007669"/>
    <property type="project" value="TreeGrafter"/>
</dbReference>
<dbReference type="PANTHER" id="PTHR45782:SF4">
    <property type="entry name" value="MITOCHONDRIAL RIBOSOME-ASSOCIATED GTPASE 1"/>
    <property type="match status" value="1"/>
</dbReference>
<dbReference type="OrthoDB" id="269151at2759"/>
<dbReference type="GO" id="GO:0003924">
    <property type="term" value="F:GTPase activity"/>
    <property type="evidence" value="ECO:0007669"/>
    <property type="project" value="TreeGrafter"/>
</dbReference>
<dbReference type="GO" id="GO:0032543">
    <property type="term" value="P:mitochondrial translation"/>
    <property type="evidence" value="ECO:0007669"/>
    <property type="project" value="TreeGrafter"/>
</dbReference>
<dbReference type="GO" id="GO:0005525">
    <property type="term" value="F:GTP binding"/>
    <property type="evidence" value="ECO:0007669"/>
    <property type="project" value="UniProtKB-KW"/>
</dbReference>
<name>A0A0D2MNY0_HYPSF</name>
<dbReference type="Pfam" id="PF01926">
    <property type="entry name" value="MMR_HSR1"/>
    <property type="match status" value="1"/>
</dbReference>
<dbReference type="OMA" id="IRWWREE"/>
<evidence type="ECO:0000313" key="6">
    <source>
        <dbReference type="Proteomes" id="UP000054270"/>
    </source>
</evidence>
<dbReference type="SUPFAM" id="SSF52540">
    <property type="entry name" value="P-loop containing nucleoside triphosphate hydrolases"/>
    <property type="match status" value="1"/>
</dbReference>
<evidence type="ECO:0000313" key="5">
    <source>
        <dbReference type="EMBL" id="KJA25623.1"/>
    </source>
</evidence>
<dbReference type="Gene3D" id="3.40.50.300">
    <property type="entry name" value="P-loop containing nucleotide triphosphate hydrolases"/>
    <property type="match status" value="1"/>
</dbReference>
<feature type="domain" description="G" evidence="4">
    <location>
        <begin position="148"/>
        <end position="215"/>
    </location>
</feature>
<organism evidence="5 6">
    <name type="scientific">Hypholoma sublateritium (strain FD-334 SS-4)</name>
    <dbReference type="NCBI Taxonomy" id="945553"/>
    <lineage>
        <taxon>Eukaryota</taxon>
        <taxon>Fungi</taxon>
        <taxon>Dikarya</taxon>
        <taxon>Basidiomycota</taxon>
        <taxon>Agaricomycotina</taxon>
        <taxon>Agaricomycetes</taxon>
        <taxon>Agaricomycetidae</taxon>
        <taxon>Agaricales</taxon>
        <taxon>Agaricineae</taxon>
        <taxon>Strophariaceae</taxon>
        <taxon>Hypholoma</taxon>
    </lineage>
</organism>
<protein>
    <recommendedName>
        <fullName evidence="4">G domain-containing protein</fullName>
    </recommendedName>
</protein>
<feature type="compositionally biased region" description="Basic residues" evidence="3">
    <location>
        <begin position="396"/>
        <end position="405"/>
    </location>
</feature>
<evidence type="ECO:0000256" key="2">
    <source>
        <dbReference type="ARBA" id="ARBA00023134"/>
    </source>
</evidence>
<evidence type="ECO:0000256" key="3">
    <source>
        <dbReference type="SAM" id="MobiDB-lite"/>
    </source>
</evidence>
<dbReference type="InterPro" id="IPR023179">
    <property type="entry name" value="GTP-bd_ortho_bundle_sf"/>
</dbReference>
<dbReference type="PANTHER" id="PTHR45782">
    <property type="entry name" value="MITOCHONDRIAL RIBOSOME-ASSOCIATED GTPASE 1"/>
    <property type="match status" value="1"/>
</dbReference>
<evidence type="ECO:0000256" key="1">
    <source>
        <dbReference type="ARBA" id="ARBA00022741"/>
    </source>
</evidence>
<keyword evidence="6" id="KW-1185">Reference proteome</keyword>
<dbReference type="Gene3D" id="1.10.1580.10">
    <property type="match status" value="1"/>
</dbReference>
<sequence length="405" mass="45641">MGVPHLPPLPAPTSWFPGHMMKFTRQLPALLKRTNVVLEIRDARLPLTSINRTLEGALKKWRLERGWDPNNPARRFFAVEACEHIVVLNKRDLVPEWGLEPFRKAMEKKFPYQRLHFASAQKQKDIRTLSDMLVKLAKDYPHAMELNVLVLGMPNVGKSTLLNALRNMGIKGRTPKAFQTSANPGMTQTLSTRLKLSLDPLVYAYDSPGIMLPFLGRGEEGAERGVKLALIAGIKEGLYDMRALAGYLLYRLNILNPTAPAYLALLPPGSAPTHDLDEFLALLAQRMAMVKRGGEVDVARAEVYFVRWWRGEVGSLATDHALPAAPGTQAWGFDFQWEAPAPAPGAERNFALEVQARMEEGIERYVAETDREEADENNVSETQIKKRAVKEEKEKRRLKNMSKRQ</sequence>
<feature type="region of interest" description="Disordered" evidence="3">
    <location>
        <begin position="367"/>
        <end position="405"/>
    </location>
</feature>
<dbReference type="EMBL" id="KN817531">
    <property type="protein sequence ID" value="KJA25623.1"/>
    <property type="molecule type" value="Genomic_DNA"/>
</dbReference>
<proteinExistence type="predicted"/>
<keyword evidence="2" id="KW-0342">GTP-binding</keyword>
<evidence type="ECO:0000259" key="4">
    <source>
        <dbReference type="Pfam" id="PF01926"/>
    </source>
</evidence>